<evidence type="ECO:0000256" key="1">
    <source>
        <dbReference type="SAM" id="Coils"/>
    </source>
</evidence>
<keyword evidence="1" id="KW-0175">Coiled coil</keyword>
<dbReference type="EMBL" id="JBJQND010000001">
    <property type="protein sequence ID" value="KAL3888979.1"/>
    <property type="molecule type" value="Genomic_DNA"/>
</dbReference>
<evidence type="ECO:0000313" key="3">
    <source>
        <dbReference type="EMBL" id="KAL3888979.1"/>
    </source>
</evidence>
<keyword evidence="4" id="KW-1185">Reference proteome</keyword>
<protein>
    <submittedName>
        <fullName evidence="3">Uncharacterized protein</fullName>
    </submittedName>
</protein>
<feature type="non-terminal residue" evidence="3">
    <location>
        <position position="1"/>
    </location>
</feature>
<gene>
    <name evidence="3" type="ORF">ACJMK2_001338</name>
</gene>
<proteinExistence type="predicted"/>
<accession>A0ABD3XRX9</accession>
<evidence type="ECO:0000313" key="4">
    <source>
        <dbReference type="Proteomes" id="UP001634394"/>
    </source>
</evidence>
<feature type="coiled-coil region" evidence="1">
    <location>
        <begin position="6"/>
        <end position="47"/>
    </location>
</feature>
<evidence type="ECO:0000256" key="2">
    <source>
        <dbReference type="SAM" id="MobiDB-lite"/>
    </source>
</evidence>
<reference evidence="3 4" key="1">
    <citation type="submission" date="2024-11" db="EMBL/GenBank/DDBJ databases">
        <title>Chromosome-level genome assembly of the freshwater bivalve Anodonta woodiana.</title>
        <authorList>
            <person name="Chen X."/>
        </authorList>
    </citation>
    <scope>NUCLEOTIDE SEQUENCE [LARGE SCALE GENOMIC DNA]</scope>
    <source>
        <strain evidence="3">MN2024</strain>
        <tissue evidence="3">Gills</tissue>
    </source>
</reference>
<dbReference type="Proteomes" id="UP001634394">
    <property type="component" value="Unassembled WGS sequence"/>
</dbReference>
<feature type="region of interest" description="Disordered" evidence="2">
    <location>
        <begin position="77"/>
        <end position="96"/>
    </location>
</feature>
<organism evidence="3 4">
    <name type="scientific">Sinanodonta woodiana</name>
    <name type="common">Chinese pond mussel</name>
    <name type="synonym">Anodonta woodiana</name>
    <dbReference type="NCBI Taxonomy" id="1069815"/>
    <lineage>
        <taxon>Eukaryota</taxon>
        <taxon>Metazoa</taxon>
        <taxon>Spiralia</taxon>
        <taxon>Lophotrochozoa</taxon>
        <taxon>Mollusca</taxon>
        <taxon>Bivalvia</taxon>
        <taxon>Autobranchia</taxon>
        <taxon>Heteroconchia</taxon>
        <taxon>Palaeoheterodonta</taxon>
        <taxon>Unionida</taxon>
        <taxon>Unionoidea</taxon>
        <taxon>Unionidae</taxon>
        <taxon>Unioninae</taxon>
        <taxon>Sinanodonta</taxon>
    </lineage>
</organism>
<comment type="caution">
    <text evidence="3">The sequence shown here is derived from an EMBL/GenBank/DDBJ whole genome shotgun (WGS) entry which is preliminary data.</text>
</comment>
<name>A0ABD3XRX9_SINWO</name>
<sequence length="96" mass="11209">EIIKVYKTEEDEYNDAVKNSAELQTRIQQLQEQIQQQTAMIQQLQETTNSNNETISMLKSAADFSIESIHENSKEIFNSDWEPPEFPEWNFGQPSQ</sequence>
<dbReference type="AlphaFoldDB" id="A0ABD3XRX9"/>
<feature type="non-terminal residue" evidence="3">
    <location>
        <position position="96"/>
    </location>
</feature>